<evidence type="ECO:0000313" key="2">
    <source>
        <dbReference type="EMBL" id="KFI82896.1"/>
    </source>
</evidence>
<dbReference type="STRING" id="218140.BPSY_0686"/>
<dbReference type="PANTHER" id="PTHR37318:SF1">
    <property type="entry name" value="BSL7504 PROTEIN"/>
    <property type="match status" value="1"/>
</dbReference>
<organism evidence="2 3">
    <name type="scientific">Bifidobacterium psychraerophilum</name>
    <dbReference type="NCBI Taxonomy" id="218140"/>
    <lineage>
        <taxon>Bacteria</taxon>
        <taxon>Bacillati</taxon>
        <taxon>Actinomycetota</taxon>
        <taxon>Actinomycetes</taxon>
        <taxon>Bifidobacteriales</taxon>
        <taxon>Bifidobacteriaceae</taxon>
        <taxon>Bifidobacterium</taxon>
    </lineage>
</organism>
<sequence length="98" mass="10843">MSDELDPMIHATSRLKIMTTLYKLGGDDALAFPRLANLLGMTHGNLSVHLSKLEQVDYVHIEKTFEGKKPATFVSITATGRKAFDAYLHALQDLLQGD</sequence>
<dbReference type="EMBL" id="JGZI01000008">
    <property type="protein sequence ID" value="KFI82896.1"/>
    <property type="molecule type" value="Genomic_DNA"/>
</dbReference>
<comment type="caution">
    <text evidence="2">The sequence shown here is derived from an EMBL/GenBank/DDBJ whole genome shotgun (WGS) entry which is preliminary data.</text>
</comment>
<evidence type="ECO:0000259" key="1">
    <source>
        <dbReference type="Pfam" id="PF13601"/>
    </source>
</evidence>
<dbReference type="GO" id="GO:0003677">
    <property type="term" value="F:DNA binding"/>
    <property type="evidence" value="ECO:0007669"/>
    <property type="project" value="UniProtKB-KW"/>
</dbReference>
<dbReference type="InterPro" id="IPR036388">
    <property type="entry name" value="WH-like_DNA-bd_sf"/>
</dbReference>
<dbReference type="RefSeq" id="WP_033497252.1">
    <property type="nucleotide sequence ID" value="NZ_BAABVZ010000001.1"/>
</dbReference>
<reference evidence="2 3" key="1">
    <citation type="submission" date="2014-03" db="EMBL/GenBank/DDBJ databases">
        <title>Genomics of Bifidobacteria.</title>
        <authorList>
            <person name="Ventura M."/>
            <person name="Milani C."/>
            <person name="Lugli G.A."/>
        </authorList>
    </citation>
    <scope>NUCLEOTIDE SEQUENCE [LARGE SCALE GENOMIC DNA]</scope>
    <source>
        <strain evidence="2 3">LMG 21775</strain>
    </source>
</reference>
<dbReference type="GeneID" id="98299897"/>
<dbReference type="Pfam" id="PF13601">
    <property type="entry name" value="HTH_34"/>
    <property type="match status" value="1"/>
</dbReference>
<keyword evidence="3" id="KW-1185">Reference proteome</keyword>
<dbReference type="PANTHER" id="PTHR37318">
    <property type="entry name" value="BSL7504 PROTEIN"/>
    <property type="match status" value="1"/>
</dbReference>
<proteinExistence type="predicted"/>
<keyword evidence="2" id="KW-0238">DNA-binding</keyword>
<dbReference type="eggNOG" id="COG1846">
    <property type="taxonomic scope" value="Bacteria"/>
</dbReference>
<feature type="domain" description="Winged helix DNA-binding" evidence="1">
    <location>
        <begin position="14"/>
        <end position="94"/>
    </location>
</feature>
<dbReference type="OrthoDB" id="4952043at2"/>
<dbReference type="Proteomes" id="UP000029050">
    <property type="component" value="Unassembled WGS sequence"/>
</dbReference>
<accession>A0A087CHZ6</accession>
<dbReference type="AlphaFoldDB" id="A0A087CHZ6"/>
<evidence type="ECO:0000313" key="3">
    <source>
        <dbReference type="Proteomes" id="UP000029050"/>
    </source>
</evidence>
<protein>
    <submittedName>
        <fullName evidence="2">Winged helix DNA-binding domain protein</fullName>
    </submittedName>
</protein>
<dbReference type="InterPro" id="IPR027395">
    <property type="entry name" value="WH_DNA-bd_dom"/>
</dbReference>
<name>A0A087CHZ6_9BIFI</name>
<dbReference type="SUPFAM" id="SSF46785">
    <property type="entry name" value="Winged helix' DNA-binding domain"/>
    <property type="match status" value="1"/>
</dbReference>
<dbReference type="InterPro" id="IPR036390">
    <property type="entry name" value="WH_DNA-bd_sf"/>
</dbReference>
<dbReference type="Gene3D" id="1.10.10.10">
    <property type="entry name" value="Winged helix-like DNA-binding domain superfamily/Winged helix DNA-binding domain"/>
    <property type="match status" value="1"/>
</dbReference>
<gene>
    <name evidence="2" type="ORF">BPSY_0686</name>
</gene>